<feature type="domain" description="KOW" evidence="2">
    <location>
        <begin position="592"/>
        <end position="631"/>
    </location>
</feature>
<feature type="domain" description="KOW" evidence="2">
    <location>
        <begin position="862"/>
        <end position="888"/>
    </location>
</feature>
<feature type="region of interest" description="Disordered" evidence="1">
    <location>
        <begin position="960"/>
        <end position="983"/>
    </location>
</feature>
<dbReference type="GO" id="GO:0032044">
    <property type="term" value="C:DSIF complex"/>
    <property type="evidence" value="ECO:0007669"/>
    <property type="project" value="TreeGrafter"/>
</dbReference>
<feature type="domain" description="KOW" evidence="2">
    <location>
        <begin position="436"/>
        <end position="463"/>
    </location>
</feature>
<protein>
    <recommendedName>
        <fullName evidence="2">KOW domain-containing protein</fullName>
    </recommendedName>
</protein>
<feature type="compositionally biased region" description="Polar residues" evidence="1">
    <location>
        <begin position="159"/>
        <end position="180"/>
    </location>
</feature>
<dbReference type="SUPFAM" id="SSF50104">
    <property type="entry name" value="Translation proteins SH3-like domain"/>
    <property type="match status" value="1"/>
</dbReference>
<dbReference type="PANTHER" id="PTHR11125:SF7">
    <property type="entry name" value="TRANSCRIPTION ELONGATION FACTOR SPT5"/>
    <property type="match status" value="1"/>
</dbReference>
<dbReference type="PANTHER" id="PTHR11125">
    <property type="entry name" value="SUPPRESSOR OF TY 5"/>
    <property type="match status" value="1"/>
</dbReference>
<accession>A0A8H5B2Q6</accession>
<name>A0A8H5B2Q6_9AGAR</name>
<dbReference type="OrthoDB" id="3048815at2759"/>
<evidence type="ECO:0000313" key="4">
    <source>
        <dbReference type="Proteomes" id="UP000559256"/>
    </source>
</evidence>
<feature type="region of interest" description="Disordered" evidence="1">
    <location>
        <begin position="1125"/>
        <end position="1160"/>
    </location>
</feature>
<dbReference type="InterPro" id="IPR005824">
    <property type="entry name" value="KOW"/>
</dbReference>
<gene>
    <name evidence="3" type="ORF">D9758_019034</name>
</gene>
<keyword evidence="4" id="KW-1185">Reference proteome</keyword>
<evidence type="ECO:0000259" key="2">
    <source>
        <dbReference type="SMART" id="SM00739"/>
    </source>
</evidence>
<dbReference type="GO" id="GO:0006368">
    <property type="term" value="P:transcription elongation by RNA polymerase II"/>
    <property type="evidence" value="ECO:0007669"/>
    <property type="project" value="TreeGrafter"/>
</dbReference>
<evidence type="ECO:0000313" key="3">
    <source>
        <dbReference type="EMBL" id="KAF5315512.1"/>
    </source>
</evidence>
<dbReference type="InterPro" id="IPR008991">
    <property type="entry name" value="Translation_prot_SH3-like_sf"/>
</dbReference>
<feature type="region of interest" description="Disordered" evidence="1">
    <location>
        <begin position="157"/>
        <end position="180"/>
    </location>
</feature>
<comment type="caution">
    <text evidence="3">The sequence shown here is derived from an EMBL/GenBank/DDBJ whole genome shotgun (WGS) entry which is preliminary data.</text>
</comment>
<feature type="domain" description="KOW" evidence="2">
    <location>
        <begin position="722"/>
        <end position="750"/>
    </location>
</feature>
<sequence length="1160" mass="131081">MMDMSRYTHNKGKGKATMRFLDIEASDDEDDTEFGDEDPVGSGDELGVGSDQDEEDGGMERPNTNGNCYDEDDDEPLPEDNMTAEEYLEHLATKYTQGIPESNKTGANILQSLPGPIRTSLLTIENQQQFWKVKCKSGQETQLVLDLMHFALGRGPVSAPSQDLDSEPSSSGALQPPTTAPHTLYPYLNTHYLHRQPYRRGAPGHKWETTMANRTPEDSEDPDGWQDQAVHGWELQALRCVEKIGKFALDPEGNIANLTEEIIRDLSVSKLPVIWRQAIDATSIDPFEASEDPHAGKRRFEEKHVRGLEKWIDTVKSTALSSSSSTSPPQRLPRLRNVLSLSTSPDSHPPPSRLIQAQFRSAFTVAGISGSVYLEADLGSYPQETDIVAFLRGHPAVPIGSVIKQRNDAGLTRAWVSLQPLTANQVGELLNWRPADIKPSQWIKVTKGPYKGDTALVVRRVFDTGQRRLLITVIPRIPEEKVDDDDDEEQPILPPALELQAKRKAENDRPTQHLFCAKDHPGAKELYFQGHGRGKIFEYKGEEYHYGLLVTTIPYSSASLVDVDMDNHSRRLFKASNSPYIVSSLPTPRDWHFFVDDRVEGVQSEVLAGIDRDVAKESRLRKGTIKSIDGDACWVQFDDLADFAEEGTVVKIPKLNLLKRFYVGDWVIVEGGPSAGRTGWVLTHFDESLVLYYDKPGTQEGEEFSAHPNECRLTTPRTEGVAPWINAHVHIVAGKVYKGYTGVVLDVSKSRDGFVMLQVDLSSVGISVWVRHDDVKETCTNKSLRRAIPLKPHQMGLWQITWPEPSAKEQEQDELPRAPNIPQHYRDSLNISRSSQMVPMLDPHNQQLLTPENSLLLREPSNPWIGKECVVIRGPHKMQGWVRRVRRDHRKVSGLAVLVELQLITTERGGDPRHEVDYTWIRDQTTGLPLHARYPLTNVQRYWEPLIHVKAIPVKNPCSYPSLEPLPRRGPSSDGRPMTPEPEMSVDRWDWRVDRRLDRKEFWASYQPSDGGKRVDKVTARVDYNTKKIQLRMGGAWISVDPVEVDSVTRWSNPKTARFPMLVKQGHHTGQIFRPIFHDYQGEQLVLIGAVYDNWGQASEVFLEEIRVKYEDCLHAATDPNKKHFADEVAAKRSSYSHPEETGGKRRRPKPKVSRLSNRE</sequence>
<reference evidence="3 4" key="1">
    <citation type="journal article" date="2020" name="ISME J.">
        <title>Uncovering the hidden diversity of litter-decomposition mechanisms in mushroom-forming fungi.</title>
        <authorList>
            <person name="Floudas D."/>
            <person name="Bentzer J."/>
            <person name="Ahren D."/>
            <person name="Johansson T."/>
            <person name="Persson P."/>
            <person name="Tunlid A."/>
        </authorList>
    </citation>
    <scope>NUCLEOTIDE SEQUENCE [LARGE SCALE GENOMIC DNA]</scope>
    <source>
        <strain evidence="3 4">CBS 291.85</strain>
    </source>
</reference>
<dbReference type="EMBL" id="JAACJM010000493">
    <property type="protein sequence ID" value="KAF5315512.1"/>
    <property type="molecule type" value="Genomic_DNA"/>
</dbReference>
<proteinExistence type="predicted"/>
<feature type="compositionally biased region" description="Acidic residues" evidence="1">
    <location>
        <begin position="24"/>
        <end position="39"/>
    </location>
</feature>
<organism evidence="3 4">
    <name type="scientific">Tetrapyrgos nigripes</name>
    <dbReference type="NCBI Taxonomy" id="182062"/>
    <lineage>
        <taxon>Eukaryota</taxon>
        <taxon>Fungi</taxon>
        <taxon>Dikarya</taxon>
        <taxon>Basidiomycota</taxon>
        <taxon>Agaricomycotina</taxon>
        <taxon>Agaricomycetes</taxon>
        <taxon>Agaricomycetidae</taxon>
        <taxon>Agaricales</taxon>
        <taxon>Marasmiineae</taxon>
        <taxon>Marasmiaceae</taxon>
        <taxon>Tetrapyrgos</taxon>
    </lineage>
</organism>
<dbReference type="GO" id="GO:0003729">
    <property type="term" value="F:mRNA binding"/>
    <property type="evidence" value="ECO:0007669"/>
    <property type="project" value="TreeGrafter"/>
</dbReference>
<dbReference type="AlphaFoldDB" id="A0A8H5B2Q6"/>
<evidence type="ECO:0000256" key="1">
    <source>
        <dbReference type="SAM" id="MobiDB-lite"/>
    </source>
</evidence>
<feature type="region of interest" description="Disordered" evidence="1">
    <location>
        <begin position="1"/>
        <end position="77"/>
    </location>
</feature>
<dbReference type="GO" id="GO:0032784">
    <property type="term" value="P:regulation of DNA-templated transcription elongation"/>
    <property type="evidence" value="ECO:0007669"/>
    <property type="project" value="InterPro"/>
</dbReference>
<dbReference type="Proteomes" id="UP000559256">
    <property type="component" value="Unassembled WGS sequence"/>
</dbReference>
<dbReference type="GO" id="GO:0006357">
    <property type="term" value="P:regulation of transcription by RNA polymerase II"/>
    <property type="evidence" value="ECO:0007669"/>
    <property type="project" value="InterPro"/>
</dbReference>
<dbReference type="SMART" id="SM00739">
    <property type="entry name" value="KOW"/>
    <property type="match status" value="5"/>
</dbReference>
<feature type="domain" description="KOW" evidence="2">
    <location>
        <begin position="660"/>
        <end position="687"/>
    </location>
</feature>
<dbReference type="InterPro" id="IPR039659">
    <property type="entry name" value="SPT5"/>
</dbReference>